<keyword evidence="2" id="KW-1185">Reference proteome</keyword>
<dbReference type="RefSeq" id="WP_205168290.1">
    <property type="nucleotide sequence ID" value="NZ_JAFBDZ010000001.1"/>
</dbReference>
<evidence type="ECO:0000313" key="2">
    <source>
        <dbReference type="Proteomes" id="UP001646157"/>
    </source>
</evidence>
<name>A0ABS2N8J3_9BACI</name>
<evidence type="ECO:0000313" key="1">
    <source>
        <dbReference type="EMBL" id="MBM7584100.1"/>
    </source>
</evidence>
<sequence length="58" mass="7105">MVKKKKVVDKVEQKKTDLEQEETPKDTIWEFFWKGSSLDREEMEDETNEEGKPKFRWI</sequence>
<reference evidence="1 2" key="1">
    <citation type="submission" date="2021-01" db="EMBL/GenBank/DDBJ databases">
        <title>Genomic Encyclopedia of Type Strains, Phase IV (KMG-IV): sequencing the most valuable type-strain genomes for metagenomic binning, comparative biology and taxonomic classification.</title>
        <authorList>
            <person name="Goeker M."/>
        </authorList>
    </citation>
    <scope>NUCLEOTIDE SEQUENCE [LARGE SCALE GENOMIC DNA]</scope>
    <source>
        <strain evidence="1 2">DSM 24834</strain>
    </source>
</reference>
<proteinExistence type="predicted"/>
<gene>
    <name evidence="1" type="ORF">JOC86_000637</name>
</gene>
<organism evidence="1 2">
    <name type="scientific">Rossellomorea pakistanensis</name>
    <dbReference type="NCBI Taxonomy" id="992288"/>
    <lineage>
        <taxon>Bacteria</taxon>
        <taxon>Bacillati</taxon>
        <taxon>Bacillota</taxon>
        <taxon>Bacilli</taxon>
        <taxon>Bacillales</taxon>
        <taxon>Bacillaceae</taxon>
        <taxon>Rossellomorea</taxon>
    </lineage>
</organism>
<dbReference type="EMBL" id="JAFBDZ010000001">
    <property type="protein sequence ID" value="MBM7584100.1"/>
    <property type="molecule type" value="Genomic_DNA"/>
</dbReference>
<protein>
    <submittedName>
        <fullName evidence="1">Uncharacterized protein</fullName>
    </submittedName>
</protein>
<accession>A0ABS2N8J3</accession>
<comment type="caution">
    <text evidence="1">The sequence shown here is derived from an EMBL/GenBank/DDBJ whole genome shotgun (WGS) entry which is preliminary data.</text>
</comment>
<dbReference type="Proteomes" id="UP001646157">
    <property type="component" value="Unassembled WGS sequence"/>
</dbReference>